<organism evidence="2 3">
    <name type="scientific">Oryza meyeriana var. granulata</name>
    <dbReference type="NCBI Taxonomy" id="110450"/>
    <lineage>
        <taxon>Eukaryota</taxon>
        <taxon>Viridiplantae</taxon>
        <taxon>Streptophyta</taxon>
        <taxon>Embryophyta</taxon>
        <taxon>Tracheophyta</taxon>
        <taxon>Spermatophyta</taxon>
        <taxon>Magnoliopsida</taxon>
        <taxon>Liliopsida</taxon>
        <taxon>Poales</taxon>
        <taxon>Poaceae</taxon>
        <taxon>BOP clade</taxon>
        <taxon>Oryzoideae</taxon>
        <taxon>Oryzeae</taxon>
        <taxon>Oryzinae</taxon>
        <taxon>Oryza</taxon>
        <taxon>Oryza meyeriana</taxon>
    </lineage>
</organism>
<dbReference type="Proteomes" id="UP000479710">
    <property type="component" value="Unassembled WGS sequence"/>
</dbReference>
<sequence length="266" mass="29198">MEETMRLLCSHGGRLVPCGSDGGLRYVGGETRALVVPRGVPFRELRARLAEKAGAADVSAVMYRLADEGLDEDLLVSVTCDEELAHMRDEYDRLKSTRPSASFRVFVSTAGVQKRRPPLAPPTTMRRARSEQELAGRAHPCPPAGRAAALMRRVHSAQDLDGAATLGPCFYDRRLQSCCCCCHRRCDDHCAPLQPPARPMRRLPSMSKNVNGVRPAAGQEAVHAVSAAKAKEIRSEAVNSCICQCNILFVQYCLDDLWFSSGHMMD</sequence>
<dbReference type="InterPro" id="IPR000270">
    <property type="entry name" value="PB1_dom"/>
</dbReference>
<dbReference type="SUPFAM" id="SSF54277">
    <property type="entry name" value="CAD &amp; PB1 domains"/>
    <property type="match status" value="1"/>
</dbReference>
<dbReference type="Gene3D" id="3.10.20.90">
    <property type="entry name" value="Phosphatidylinositol 3-kinase Catalytic Subunit, Chain A, domain 1"/>
    <property type="match status" value="1"/>
</dbReference>
<dbReference type="PANTHER" id="PTHR31066:SF45">
    <property type="entry name" value="PB1 DOMAIN-CONTAINING PROTEIN"/>
    <property type="match status" value="1"/>
</dbReference>
<proteinExistence type="predicted"/>
<accession>A0A6G1DR51</accession>
<dbReference type="OrthoDB" id="634045at2759"/>
<evidence type="ECO:0000259" key="1">
    <source>
        <dbReference type="SMART" id="SM00666"/>
    </source>
</evidence>
<protein>
    <recommendedName>
        <fullName evidence="1">PB1 domain-containing protein</fullName>
    </recommendedName>
</protein>
<gene>
    <name evidence="2" type="ORF">E2562_033687</name>
</gene>
<dbReference type="InterPro" id="IPR053198">
    <property type="entry name" value="Gynoecium_Dev_Regulator"/>
</dbReference>
<dbReference type="CDD" id="cd06410">
    <property type="entry name" value="PB1_UP2"/>
    <property type="match status" value="1"/>
</dbReference>
<dbReference type="PANTHER" id="PTHR31066">
    <property type="entry name" value="OS05G0427100 PROTEIN-RELATED"/>
    <property type="match status" value="1"/>
</dbReference>
<comment type="caution">
    <text evidence="2">The sequence shown here is derived from an EMBL/GenBank/DDBJ whole genome shotgun (WGS) entry which is preliminary data.</text>
</comment>
<evidence type="ECO:0000313" key="2">
    <source>
        <dbReference type="EMBL" id="KAF0915098.1"/>
    </source>
</evidence>
<evidence type="ECO:0000313" key="3">
    <source>
        <dbReference type="Proteomes" id="UP000479710"/>
    </source>
</evidence>
<reference evidence="2 3" key="1">
    <citation type="submission" date="2019-11" db="EMBL/GenBank/DDBJ databases">
        <title>Whole genome sequence of Oryza granulata.</title>
        <authorList>
            <person name="Li W."/>
        </authorList>
    </citation>
    <scope>NUCLEOTIDE SEQUENCE [LARGE SCALE GENOMIC DNA]</scope>
    <source>
        <strain evidence="3">cv. Menghai</strain>
        <tissue evidence="2">Leaf</tissue>
    </source>
</reference>
<dbReference type="Pfam" id="PF00564">
    <property type="entry name" value="PB1"/>
    <property type="match status" value="1"/>
</dbReference>
<dbReference type="SMART" id="SM00666">
    <property type="entry name" value="PB1"/>
    <property type="match status" value="1"/>
</dbReference>
<dbReference type="AlphaFoldDB" id="A0A6G1DR51"/>
<keyword evidence="3" id="KW-1185">Reference proteome</keyword>
<feature type="domain" description="PB1" evidence="1">
    <location>
        <begin position="19"/>
        <end position="110"/>
    </location>
</feature>
<name>A0A6G1DR51_9ORYZ</name>
<dbReference type="EMBL" id="SPHZ02000006">
    <property type="protein sequence ID" value="KAF0915098.1"/>
    <property type="molecule type" value="Genomic_DNA"/>
</dbReference>